<evidence type="ECO:0000313" key="2">
    <source>
        <dbReference type="Proteomes" id="UP000824120"/>
    </source>
</evidence>
<evidence type="ECO:0000313" key="1">
    <source>
        <dbReference type="EMBL" id="KAG5582350.1"/>
    </source>
</evidence>
<gene>
    <name evidence="1" type="ORF">H5410_052977</name>
</gene>
<organism evidence="1 2">
    <name type="scientific">Solanum commersonii</name>
    <name type="common">Commerson's wild potato</name>
    <name type="synonym">Commerson's nightshade</name>
    <dbReference type="NCBI Taxonomy" id="4109"/>
    <lineage>
        <taxon>Eukaryota</taxon>
        <taxon>Viridiplantae</taxon>
        <taxon>Streptophyta</taxon>
        <taxon>Embryophyta</taxon>
        <taxon>Tracheophyta</taxon>
        <taxon>Spermatophyta</taxon>
        <taxon>Magnoliopsida</taxon>
        <taxon>eudicotyledons</taxon>
        <taxon>Gunneridae</taxon>
        <taxon>Pentapetalae</taxon>
        <taxon>asterids</taxon>
        <taxon>lamiids</taxon>
        <taxon>Solanales</taxon>
        <taxon>Solanaceae</taxon>
        <taxon>Solanoideae</taxon>
        <taxon>Solaneae</taxon>
        <taxon>Solanum</taxon>
    </lineage>
</organism>
<dbReference type="Proteomes" id="UP000824120">
    <property type="component" value="Chromosome 10"/>
</dbReference>
<proteinExistence type="predicted"/>
<sequence length="184" mass="21266">MSFFLKFIMDVFQDISYGDSWPQQPIFKTSIKILVMEPVGPDGQNNLFSRSNEHQSSPCIFGVLEFWRHFCQKISWTSIKTFVIEPVGPHDQNIPFSRSYDPRSRISTSFLPKFFMDLWSQLALTAKTTHFQGQTSLEEGKPLILPVFVCYSSPSFLVIQNFDIIFAKFFLGRPLKLSYGTSWP</sequence>
<protein>
    <submittedName>
        <fullName evidence="1">Uncharacterized protein</fullName>
    </submittedName>
</protein>
<dbReference type="EMBL" id="JACXVP010000010">
    <property type="protein sequence ID" value="KAG5582350.1"/>
    <property type="molecule type" value="Genomic_DNA"/>
</dbReference>
<name>A0A9J5X543_SOLCO</name>
<keyword evidence="2" id="KW-1185">Reference proteome</keyword>
<dbReference type="AlphaFoldDB" id="A0A9J5X543"/>
<comment type="caution">
    <text evidence="1">The sequence shown here is derived from an EMBL/GenBank/DDBJ whole genome shotgun (WGS) entry which is preliminary data.</text>
</comment>
<reference evidence="1 2" key="1">
    <citation type="submission" date="2020-09" db="EMBL/GenBank/DDBJ databases">
        <title>De no assembly of potato wild relative species, Solanum commersonii.</title>
        <authorList>
            <person name="Cho K."/>
        </authorList>
    </citation>
    <scope>NUCLEOTIDE SEQUENCE [LARGE SCALE GENOMIC DNA]</scope>
    <source>
        <strain evidence="1">LZ3.2</strain>
        <tissue evidence="1">Leaf</tissue>
    </source>
</reference>
<accession>A0A9J5X543</accession>